<protein>
    <submittedName>
        <fullName evidence="1">Uncharacterized protein</fullName>
    </submittedName>
</protein>
<sequence>MNRGSDRVLLMKTGTLGDFKGWWLLNDVFPSRLMVGKHKCSAHLHFAMDNLDANTNNSDCELVSENEVISMVKQKNQKRKKDGKPPSAPSVSQPCSTRANKKRSKWWDHYGLKDIIMKQPTIIIDETWDDL</sequence>
<evidence type="ECO:0000313" key="1">
    <source>
        <dbReference type="EMBL" id="KAI3760359.1"/>
    </source>
</evidence>
<dbReference type="Proteomes" id="UP001056120">
    <property type="component" value="Linkage Group LG17"/>
</dbReference>
<gene>
    <name evidence="1" type="ORF">L1987_50753</name>
</gene>
<organism evidence="1 2">
    <name type="scientific">Smallanthus sonchifolius</name>
    <dbReference type="NCBI Taxonomy" id="185202"/>
    <lineage>
        <taxon>Eukaryota</taxon>
        <taxon>Viridiplantae</taxon>
        <taxon>Streptophyta</taxon>
        <taxon>Embryophyta</taxon>
        <taxon>Tracheophyta</taxon>
        <taxon>Spermatophyta</taxon>
        <taxon>Magnoliopsida</taxon>
        <taxon>eudicotyledons</taxon>
        <taxon>Gunneridae</taxon>
        <taxon>Pentapetalae</taxon>
        <taxon>asterids</taxon>
        <taxon>campanulids</taxon>
        <taxon>Asterales</taxon>
        <taxon>Asteraceae</taxon>
        <taxon>Asteroideae</taxon>
        <taxon>Heliantheae alliance</taxon>
        <taxon>Millerieae</taxon>
        <taxon>Smallanthus</taxon>
    </lineage>
</organism>
<name>A0ACB9EMW6_9ASTR</name>
<keyword evidence="2" id="KW-1185">Reference proteome</keyword>
<evidence type="ECO:0000313" key="2">
    <source>
        <dbReference type="Proteomes" id="UP001056120"/>
    </source>
</evidence>
<reference evidence="1 2" key="2">
    <citation type="journal article" date="2022" name="Mol. Ecol. Resour.">
        <title>The genomes of chicory, endive, great burdock and yacon provide insights into Asteraceae paleo-polyploidization history and plant inulin production.</title>
        <authorList>
            <person name="Fan W."/>
            <person name="Wang S."/>
            <person name="Wang H."/>
            <person name="Wang A."/>
            <person name="Jiang F."/>
            <person name="Liu H."/>
            <person name="Zhao H."/>
            <person name="Xu D."/>
            <person name="Zhang Y."/>
        </authorList>
    </citation>
    <scope>NUCLEOTIDE SEQUENCE [LARGE SCALE GENOMIC DNA]</scope>
    <source>
        <strain evidence="2">cv. Yunnan</strain>
        <tissue evidence="1">Leaves</tissue>
    </source>
</reference>
<proteinExistence type="predicted"/>
<comment type="caution">
    <text evidence="1">The sequence shown here is derived from an EMBL/GenBank/DDBJ whole genome shotgun (WGS) entry which is preliminary data.</text>
</comment>
<reference evidence="2" key="1">
    <citation type="journal article" date="2022" name="Mol. Ecol. Resour.">
        <title>The genomes of chicory, endive, great burdock and yacon provide insights into Asteraceae palaeo-polyploidization history and plant inulin production.</title>
        <authorList>
            <person name="Fan W."/>
            <person name="Wang S."/>
            <person name="Wang H."/>
            <person name="Wang A."/>
            <person name="Jiang F."/>
            <person name="Liu H."/>
            <person name="Zhao H."/>
            <person name="Xu D."/>
            <person name="Zhang Y."/>
        </authorList>
    </citation>
    <scope>NUCLEOTIDE SEQUENCE [LARGE SCALE GENOMIC DNA]</scope>
    <source>
        <strain evidence="2">cv. Yunnan</strain>
    </source>
</reference>
<accession>A0ACB9EMW6</accession>
<dbReference type="EMBL" id="CM042034">
    <property type="protein sequence ID" value="KAI3760359.1"/>
    <property type="molecule type" value="Genomic_DNA"/>
</dbReference>